<dbReference type="Gene3D" id="1.10.357.10">
    <property type="entry name" value="Tetracycline Repressor, domain 2"/>
    <property type="match status" value="1"/>
</dbReference>
<dbReference type="GO" id="GO:0003700">
    <property type="term" value="F:DNA-binding transcription factor activity"/>
    <property type="evidence" value="ECO:0007669"/>
    <property type="project" value="TreeGrafter"/>
</dbReference>
<keyword evidence="1" id="KW-0805">Transcription regulation</keyword>
<keyword evidence="2 4" id="KW-0238">DNA-binding</keyword>
<keyword evidence="7" id="KW-1185">Reference proteome</keyword>
<evidence type="ECO:0000256" key="2">
    <source>
        <dbReference type="ARBA" id="ARBA00023125"/>
    </source>
</evidence>
<evidence type="ECO:0000313" key="7">
    <source>
        <dbReference type="Proteomes" id="UP000399805"/>
    </source>
</evidence>
<dbReference type="Proteomes" id="UP000399805">
    <property type="component" value="Unassembled WGS sequence"/>
</dbReference>
<evidence type="ECO:0000313" key="6">
    <source>
        <dbReference type="EMBL" id="VVJ20930.1"/>
    </source>
</evidence>
<dbReference type="GO" id="GO:0000976">
    <property type="term" value="F:transcription cis-regulatory region binding"/>
    <property type="evidence" value="ECO:0007669"/>
    <property type="project" value="TreeGrafter"/>
</dbReference>
<name>A0A6I8LUV6_9PSEU</name>
<dbReference type="PROSITE" id="PS50977">
    <property type="entry name" value="HTH_TETR_2"/>
    <property type="match status" value="1"/>
</dbReference>
<dbReference type="Pfam" id="PF21597">
    <property type="entry name" value="TetR_C_43"/>
    <property type="match status" value="1"/>
</dbReference>
<evidence type="ECO:0000256" key="4">
    <source>
        <dbReference type="PROSITE-ProRule" id="PRU00335"/>
    </source>
</evidence>
<dbReference type="EMBL" id="CABVGP010000002">
    <property type="protein sequence ID" value="VVJ20930.1"/>
    <property type="molecule type" value="Genomic_DNA"/>
</dbReference>
<proteinExistence type="predicted"/>
<dbReference type="PANTHER" id="PTHR30055">
    <property type="entry name" value="HTH-TYPE TRANSCRIPTIONAL REGULATOR RUTR"/>
    <property type="match status" value="1"/>
</dbReference>
<keyword evidence="3" id="KW-0804">Transcription</keyword>
<evidence type="ECO:0000256" key="3">
    <source>
        <dbReference type="ARBA" id="ARBA00023163"/>
    </source>
</evidence>
<dbReference type="Pfam" id="PF00440">
    <property type="entry name" value="TetR_N"/>
    <property type="match status" value="1"/>
</dbReference>
<accession>A0A6I8LUV6</accession>
<dbReference type="InterPro" id="IPR009057">
    <property type="entry name" value="Homeodomain-like_sf"/>
</dbReference>
<dbReference type="InterPro" id="IPR050109">
    <property type="entry name" value="HTH-type_TetR-like_transc_reg"/>
</dbReference>
<feature type="DNA-binding region" description="H-T-H motif" evidence="4">
    <location>
        <begin position="41"/>
        <end position="60"/>
    </location>
</feature>
<dbReference type="PRINTS" id="PR00455">
    <property type="entry name" value="HTHTETR"/>
</dbReference>
<reference evidence="6 7" key="1">
    <citation type="submission" date="2019-09" db="EMBL/GenBank/DDBJ databases">
        <authorList>
            <person name="Leyn A S."/>
        </authorList>
    </citation>
    <scope>NUCLEOTIDE SEQUENCE [LARGE SCALE GENOMIC DNA]</scope>
    <source>
        <strain evidence="6">AA231_1</strain>
    </source>
</reference>
<dbReference type="SUPFAM" id="SSF46689">
    <property type="entry name" value="Homeodomain-like"/>
    <property type="match status" value="1"/>
</dbReference>
<dbReference type="InterPro" id="IPR036271">
    <property type="entry name" value="Tet_transcr_reg_TetR-rel_C_sf"/>
</dbReference>
<sequence length="186" mass="20488">MAILRRVTVEQRPLRADARRNREALVAAAREVFGAKGVDAPLDEIARRAEVAIGTLYNRFPTRADLVEAAFLPTLEEARAAAEEALALDDPWDGFVLFLERSVLMQVSDRGFTQVCTRAFDRTSGLEKAKQANASRIGRIISRAQEAGALRPDFRGEDLAIVFAAATATPDWRRALGLVLDGLRVR</sequence>
<evidence type="ECO:0000256" key="1">
    <source>
        <dbReference type="ARBA" id="ARBA00023015"/>
    </source>
</evidence>
<dbReference type="InterPro" id="IPR001647">
    <property type="entry name" value="HTH_TetR"/>
</dbReference>
<organism evidence="6 7">
    <name type="scientific">Amycolatopsis camponoti</name>
    <dbReference type="NCBI Taxonomy" id="2606593"/>
    <lineage>
        <taxon>Bacteria</taxon>
        <taxon>Bacillati</taxon>
        <taxon>Actinomycetota</taxon>
        <taxon>Actinomycetes</taxon>
        <taxon>Pseudonocardiales</taxon>
        <taxon>Pseudonocardiaceae</taxon>
        <taxon>Amycolatopsis</taxon>
    </lineage>
</organism>
<feature type="domain" description="HTH tetR-type" evidence="5">
    <location>
        <begin position="19"/>
        <end position="78"/>
    </location>
</feature>
<protein>
    <submittedName>
        <fullName evidence="6">Transcriptional regulator</fullName>
    </submittedName>
</protein>
<dbReference type="AlphaFoldDB" id="A0A6I8LUV6"/>
<dbReference type="InterPro" id="IPR049445">
    <property type="entry name" value="TetR_SbtR-like_C"/>
</dbReference>
<dbReference type="PANTHER" id="PTHR30055:SF234">
    <property type="entry name" value="HTH-TYPE TRANSCRIPTIONAL REGULATOR BETI"/>
    <property type="match status" value="1"/>
</dbReference>
<gene>
    <name evidence="6" type="ORF">AA23TX_05951</name>
</gene>
<dbReference type="SUPFAM" id="SSF48498">
    <property type="entry name" value="Tetracyclin repressor-like, C-terminal domain"/>
    <property type="match status" value="1"/>
</dbReference>
<evidence type="ECO:0000259" key="5">
    <source>
        <dbReference type="PROSITE" id="PS50977"/>
    </source>
</evidence>